<dbReference type="Pfam" id="PF13531">
    <property type="entry name" value="SBP_bac_11"/>
    <property type="match status" value="1"/>
</dbReference>
<evidence type="ECO:0000256" key="2">
    <source>
        <dbReference type="ARBA" id="ARBA00022505"/>
    </source>
</evidence>
<dbReference type="Proteomes" id="UP000006034">
    <property type="component" value="Unassembled WGS sequence"/>
</dbReference>
<dbReference type="GO" id="GO:0030973">
    <property type="term" value="F:molybdate ion binding"/>
    <property type="evidence" value="ECO:0007669"/>
    <property type="project" value="UniProtKB-ARBA"/>
</dbReference>
<dbReference type="GO" id="GO:1901359">
    <property type="term" value="F:tungstate binding"/>
    <property type="evidence" value="ECO:0007669"/>
    <property type="project" value="UniProtKB-ARBA"/>
</dbReference>
<dbReference type="PIRSF" id="PIRSF004846">
    <property type="entry name" value="ModA"/>
    <property type="match status" value="1"/>
</dbReference>
<dbReference type="AlphaFoldDB" id="E5Y3P9"/>
<evidence type="ECO:0000256" key="7">
    <source>
        <dbReference type="SAM" id="SignalP"/>
    </source>
</evidence>
<dbReference type="GeneID" id="78085945"/>
<keyword evidence="2 6" id="KW-0500">Molybdenum</keyword>
<dbReference type="RefSeq" id="WP_005025272.1">
    <property type="nucleotide sequence ID" value="NZ_KE150238.1"/>
</dbReference>
<sequence length="260" mass="27814">MDKRFFRRCARNAAFSLLGCLLLAAPAFAAQEITVSGAASLTNAFTEIKGLFEKKYPDIKVHTNFAASNPLLKQMEEGAPVDVFASADQETMDKAAAKKLVDTATRKDFALNDLVMVVPSDSKLNLTGAKDLTKPEVKRIAVGNPDSVPAGRYTKAALTTAGLWETLQPKYVFGASVRQALDYVGRGEVDAGFVYRTDAKQGGDKMKVAAVMDGHKPVLYPIAVATTGSNRAGGAKFVDFVLSPEGQAVLAKYGFSNPQK</sequence>
<feature type="binding site" evidence="6">
    <location>
        <position position="40"/>
    </location>
    <ligand>
        <name>molybdate</name>
        <dbReference type="ChEBI" id="CHEBI:36264"/>
    </ligand>
</feature>
<dbReference type="eggNOG" id="COG0725">
    <property type="taxonomic scope" value="Bacteria"/>
</dbReference>
<dbReference type="FunFam" id="3.40.190.10:FF:000035">
    <property type="entry name" value="Molybdate ABC transporter substrate-binding protein"/>
    <property type="match status" value="1"/>
</dbReference>
<dbReference type="SUPFAM" id="SSF53850">
    <property type="entry name" value="Periplasmic binding protein-like II"/>
    <property type="match status" value="1"/>
</dbReference>
<reference evidence="8 9" key="1">
    <citation type="submission" date="2010-10" db="EMBL/GenBank/DDBJ databases">
        <authorList>
            <consortium name="The Broad Institute Genome Sequencing Platform"/>
            <person name="Ward D."/>
            <person name="Earl A."/>
            <person name="Feldgarden M."/>
            <person name="Young S.K."/>
            <person name="Gargeya S."/>
            <person name="Zeng Q."/>
            <person name="Alvarado L."/>
            <person name="Berlin A."/>
            <person name="Bochicchio J."/>
            <person name="Chapman S.B."/>
            <person name="Chen Z."/>
            <person name="Freedman E."/>
            <person name="Gellesch M."/>
            <person name="Goldberg J."/>
            <person name="Griggs A."/>
            <person name="Gujja S."/>
            <person name="Heilman E."/>
            <person name="Heiman D."/>
            <person name="Howarth C."/>
            <person name="Mehta T."/>
            <person name="Neiman D."/>
            <person name="Pearson M."/>
            <person name="Roberts A."/>
            <person name="Saif S."/>
            <person name="Shea T."/>
            <person name="Shenoy N."/>
            <person name="Sisk P."/>
            <person name="Stolte C."/>
            <person name="Sykes S."/>
            <person name="White J."/>
            <person name="Yandava C."/>
            <person name="Allen-Vercoe E."/>
            <person name="Sibley C."/>
            <person name="Ambrose C.E."/>
            <person name="Strauss J."/>
            <person name="Daigneault M."/>
            <person name="Haas B."/>
            <person name="Nusbaum C."/>
            <person name="Birren B."/>
        </authorList>
    </citation>
    <scope>NUCLEOTIDE SEQUENCE [LARGE SCALE GENOMIC DNA]</scope>
    <source>
        <strain evidence="8 9">3_1_6</strain>
    </source>
</reference>
<dbReference type="GO" id="GO:0015689">
    <property type="term" value="P:molybdate ion transport"/>
    <property type="evidence" value="ECO:0007669"/>
    <property type="project" value="InterPro"/>
</dbReference>
<comment type="similarity">
    <text evidence="1">Belongs to the bacterial solute-binding protein ModA family.</text>
</comment>
<protein>
    <submittedName>
        <fullName evidence="8">Molybdate ABC transporter, periplasmic molybdate-binding protein</fullName>
    </submittedName>
</protein>
<reference evidence="8 9" key="2">
    <citation type="submission" date="2013-04" db="EMBL/GenBank/DDBJ databases">
        <title>The Genome Sequence of Bilophila wadsworthia 3_1_6.</title>
        <authorList>
            <consortium name="The Broad Institute Genomics Platform"/>
            <person name="Earl A."/>
            <person name="Ward D."/>
            <person name="Feldgarden M."/>
            <person name="Gevers D."/>
            <person name="Sibley C."/>
            <person name="Strauss J."/>
            <person name="Allen-Vercoe E."/>
            <person name="Walker B."/>
            <person name="Young S."/>
            <person name="Zeng Q."/>
            <person name="Gargeya S."/>
            <person name="Fitzgerald M."/>
            <person name="Haas B."/>
            <person name="Abouelleil A."/>
            <person name="Allen A.W."/>
            <person name="Alvarado L."/>
            <person name="Arachchi H.M."/>
            <person name="Berlin A.M."/>
            <person name="Chapman S.B."/>
            <person name="Gainer-Dewar J."/>
            <person name="Goldberg J."/>
            <person name="Griggs A."/>
            <person name="Gujja S."/>
            <person name="Hansen M."/>
            <person name="Howarth C."/>
            <person name="Imamovic A."/>
            <person name="Ireland A."/>
            <person name="Larimer J."/>
            <person name="McCowan C."/>
            <person name="Murphy C."/>
            <person name="Pearson M."/>
            <person name="Poon T.W."/>
            <person name="Priest M."/>
            <person name="Roberts A."/>
            <person name="Saif S."/>
            <person name="Shea T."/>
            <person name="Sisk P."/>
            <person name="Sykes S."/>
            <person name="Wortman J."/>
            <person name="Nusbaum C."/>
            <person name="Birren B."/>
        </authorList>
    </citation>
    <scope>NUCLEOTIDE SEQUENCE [LARGE SCALE GENOMIC DNA]</scope>
    <source>
        <strain evidence="8 9">3_1_6</strain>
    </source>
</reference>
<evidence type="ECO:0000313" key="9">
    <source>
        <dbReference type="Proteomes" id="UP000006034"/>
    </source>
</evidence>
<comment type="subunit">
    <text evidence="5">The complex is composed of two ATP-binding proteins (ModC), two transmembrane proteins (ModB) and a solute-binding protein (ModA).</text>
</comment>
<gene>
    <name evidence="8" type="ORF">HMPREF0179_00810</name>
</gene>
<feature type="binding site" evidence="6">
    <location>
        <position position="150"/>
    </location>
    <ligand>
        <name>molybdate</name>
        <dbReference type="ChEBI" id="CHEBI:36264"/>
    </ligand>
</feature>
<feature type="signal peptide" evidence="7">
    <location>
        <begin position="1"/>
        <end position="29"/>
    </location>
</feature>
<evidence type="ECO:0000256" key="3">
    <source>
        <dbReference type="ARBA" id="ARBA00022723"/>
    </source>
</evidence>
<evidence type="ECO:0000256" key="4">
    <source>
        <dbReference type="ARBA" id="ARBA00022729"/>
    </source>
</evidence>
<dbReference type="GO" id="GO:0046872">
    <property type="term" value="F:metal ion binding"/>
    <property type="evidence" value="ECO:0007669"/>
    <property type="project" value="UniProtKB-KW"/>
</dbReference>
<dbReference type="PANTHER" id="PTHR30632:SF0">
    <property type="entry name" value="SULFATE-BINDING PROTEIN"/>
    <property type="match status" value="1"/>
</dbReference>
<dbReference type="InterPro" id="IPR005950">
    <property type="entry name" value="ModA"/>
</dbReference>
<dbReference type="OrthoDB" id="9785015at2"/>
<keyword evidence="4 7" id="KW-0732">Signal</keyword>
<proteinExistence type="inferred from homology"/>
<accession>E5Y3P9</accession>
<feature type="chain" id="PRO_5003203249" evidence="7">
    <location>
        <begin position="30"/>
        <end position="260"/>
    </location>
</feature>
<organism evidence="8 9">
    <name type="scientific">Bilophila wadsworthia (strain 3_1_6)</name>
    <dbReference type="NCBI Taxonomy" id="563192"/>
    <lineage>
        <taxon>Bacteria</taxon>
        <taxon>Pseudomonadati</taxon>
        <taxon>Thermodesulfobacteriota</taxon>
        <taxon>Desulfovibrionia</taxon>
        <taxon>Desulfovibrionales</taxon>
        <taxon>Desulfovibrionaceae</taxon>
        <taxon>Bilophila</taxon>
    </lineage>
</organism>
<dbReference type="NCBIfam" id="TIGR01256">
    <property type="entry name" value="modA"/>
    <property type="match status" value="1"/>
</dbReference>
<feature type="binding site" evidence="6">
    <location>
        <position position="195"/>
    </location>
    <ligand>
        <name>molybdate</name>
        <dbReference type="ChEBI" id="CHEBI:36264"/>
    </ligand>
</feature>
<name>E5Y3P9_BILW3</name>
<comment type="caution">
    <text evidence="8">The sequence shown here is derived from an EMBL/GenBank/DDBJ whole genome shotgun (WGS) entry which is preliminary data.</text>
</comment>
<feature type="binding site" evidence="6">
    <location>
        <position position="177"/>
    </location>
    <ligand>
        <name>molybdate</name>
        <dbReference type="ChEBI" id="CHEBI:36264"/>
    </ligand>
</feature>
<dbReference type="InterPro" id="IPR050682">
    <property type="entry name" value="ModA/WtpA"/>
</dbReference>
<dbReference type="HOGENOM" id="CLU_065520_3_1_7"/>
<feature type="binding site" evidence="6">
    <location>
        <position position="68"/>
    </location>
    <ligand>
        <name>molybdate</name>
        <dbReference type="ChEBI" id="CHEBI:36264"/>
    </ligand>
</feature>
<dbReference type="PANTHER" id="PTHR30632">
    <property type="entry name" value="MOLYBDATE-BINDING PERIPLASMIC PROTEIN"/>
    <property type="match status" value="1"/>
</dbReference>
<dbReference type="Gene3D" id="3.40.190.10">
    <property type="entry name" value="Periplasmic binding protein-like II"/>
    <property type="match status" value="2"/>
</dbReference>
<keyword evidence="3 6" id="KW-0479">Metal-binding</keyword>
<evidence type="ECO:0000256" key="6">
    <source>
        <dbReference type="PIRSR" id="PIRSR004846-1"/>
    </source>
</evidence>
<keyword evidence="9" id="KW-1185">Reference proteome</keyword>
<dbReference type="STRING" id="563192.HMPREF0179_00810"/>
<evidence type="ECO:0000313" key="8">
    <source>
        <dbReference type="EMBL" id="EFV45390.1"/>
    </source>
</evidence>
<dbReference type="EMBL" id="ADCP02000001">
    <property type="protein sequence ID" value="EFV45390.1"/>
    <property type="molecule type" value="Genomic_DNA"/>
</dbReference>
<evidence type="ECO:0000256" key="5">
    <source>
        <dbReference type="ARBA" id="ARBA00062515"/>
    </source>
</evidence>
<evidence type="ECO:0000256" key="1">
    <source>
        <dbReference type="ARBA" id="ARBA00009175"/>
    </source>
</evidence>